<evidence type="ECO:0000256" key="1">
    <source>
        <dbReference type="ARBA" id="ARBA00022448"/>
    </source>
</evidence>
<dbReference type="SUPFAM" id="SSF46626">
    <property type="entry name" value="Cytochrome c"/>
    <property type="match status" value="1"/>
</dbReference>
<evidence type="ECO:0000256" key="2">
    <source>
        <dbReference type="ARBA" id="ARBA00022617"/>
    </source>
</evidence>
<accession>A0A2S5KLD4</accession>
<dbReference type="InterPro" id="IPR002323">
    <property type="entry name" value="Cyt_CIE"/>
</dbReference>
<dbReference type="Gene3D" id="1.10.760.10">
    <property type="entry name" value="Cytochrome c-like domain"/>
    <property type="match status" value="1"/>
</dbReference>
<dbReference type="PROSITE" id="PS51007">
    <property type="entry name" value="CYTC"/>
    <property type="match status" value="1"/>
</dbReference>
<keyword evidence="5 6" id="KW-0408">Iron</keyword>
<evidence type="ECO:0000256" key="5">
    <source>
        <dbReference type="ARBA" id="ARBA00023004"/>
    </source>
</evidence>
<dbReference type="GO" id="GO:0020037">
    <property type="term" value="F:heme binding"/>
    <property type="evidence" value="ECO:0007669"/>
    <property type="project" value="InterPro"/>
</dbReference>
<dbReference type="Proteomes" id="UP000238196">
    <property type="component" value="Unassembled WGS sequence"/>
</dbReference>
<dbReference type="GO" id="GO:0005506">
    <property type="term" value="F:iron ion binding"/>
    <property type="evidence" value="ECO:0007669"/>
    <property type="project" value="InterPro"/>
</dbReference>
<proteinExistence type="predicted"/>
<dbReference type="PANTHER" id="PTHR40942:SF4">
    <property type="entry name" value="CYTOCHROME C5"/>
    <property type="match status" value="1"/>
</dbReference>
<dbReference type="GO" id="GO:0009055">
    <property type="term" value="F:electron transfer activity"/>
    <property type="evidence" value="ECO:0007669"/>
    <property type="project" value="InterPro"/>
</dbReference>
<evidence type="ECO:0000256" key="6">
    <source>
        <dbReference type="PROSITE-ProRule" id="PRU00433"/>
    </source>
</evidence>
<comment type="caution">
    <text evidence="8">The sequence shown here is derived from an EMBL/GenBank/DDBJ whole genome shotgun (WGS) entry which is preliminary data.</text>
</comment>
<dbReference type="EMBL" id="PRLP01000082">
    <property type="protein sequence ID" value="PPC75647.1"/>
    <property type="molecule type" value="Genomic_DNA"/>
</dbReference>
<dbReference type="OrthoDB" id="9814708at2"/>
<reference evidence="8 9" key="1">
    <citation type="submission" date="2018-02" db="EMBL/GenBank/DDBJ databases">
        <title>novel marine gammaproteobacteria from coastal saline agro ecosystem.</title>
        <authorList>
            <person name="Krishnan R."/>
            <person name="Ramesh Kumar N."/>
        </authorList>
    </citation>
    <scope>NUCLEOTIDE SEQUENCE [LARGE SCALE GENOMIC DNA]</scope>
    <source>
        <strain evidence="8 9">228</strain>
    </source>
</reference>
<dbReference type="PANTHER" id="PTHR40942">
    <property type="match status" value="1"/>
</dbReference>
<dbReference type="PRINTS" id="PR00607">
    <property type="entry name" value="CYTCHROMECIE"/>
</dbReference>
<evidence type="ECO:0000256" key="4">
    <source>
        <dbReference type="ARBA" id="ARBA00022982"/>
    </source>
</evidence>
<organism evidence="8 9">
    <name type="scientific">Proteobacteria bacterium 228</name>
    <dbReference type="NCBI Taxonomy" id="2083153"/>
    <lineage>
        <taxon>Bacteria</taxon>
        <taxon>Pseudomonadati</taxon>
        <taxon>Pseudomonadota</taxon>
    </lineage>
</organism>
<keyword evidence="3 6" id="KW-0479">Metal-binding</keyword>
<keyword evidence="2 6" id="KW-0349">Heme</keyword>
<gene>
    <name evidence="8" type="ORF">C4K68_19795</name>
</gene>
<keyword evidence="1" id="KW-0813">Transport</keyword>
<evidence type="ECO:0000313" key="9">
    <source>
        <dbReference type="Proteomes" id="UP000238196"/>
    </source>
</evidence>
<dbReference type="InterPro" id="IPR009056">
    <property type="entry name" value="Cyt_c-like_dom"/>
</dbReference>
<evidence type="ECO:0000256" key="3">
    <source>
        <dbReference type="ARBA" id="ARBA00022723"/>
    </source>
</evidence>
<feature type="domain" description="Cytochrome c" evidence="7">
    <location>
        <begin position="48"/>
        <end position="127"/>
    </location>
</feature>
<name>A0A2S5KLD4_9PROT</name>
<dbReference type="AlphaFoldDB" id="A0A2S5KLD4"/>
<evidence type="ECO:0000313" key="8">
    <source>
        <dbReference type="EMBL" id="PPC75647.1"/>
    </source>
</evidence>
<dbReference type="InterPro" id="IPR036909">
    <property type="entry name" value="Cyt_c-like_dom_sf"/>
</dbReference>
<sequence length="129" mass="13536">MCTLLNMQSIAAVNSEEAIANRIKPFATVCLEGQECANTVAATPASASGARTGEDVYNASCHTCHASGLLNAPKFGTTDWQERAAKGMETLMNHALNGFNAMPAKGTCATCSDDEIKNAVQYMVDSASK</sequence>
<keyword evidence="4" id="KW-0249">Electron transport</keyword>
<protein>
    <submittedName>
        <fullName evidence="8">Cytochrome c5 family protein</fullName>
    </submittedName>
</protein>
<evidence type="ECO:0000259" key="7">
    <source>
        <dbReference type="PROSITE" id="PS51007"/>
    </source>
</evidence>
<dbReference type="Pfam" id="PF13442">
    <property type="entry name" value="Cytochrome_CBB3"/>
    <property type="match status" value="1"/>
</dbReference>